<feature type="non-terminal residue" evidence="2">
    <location>
        <position position="1"/>
    </location>
</feature>
<dbReference type="OrthoDB" id="10549088at2759"/>
<keyword evidence="3" id="KW-1185">Reference proteome</keyword>
<protein>
    <submittedName>
        <fullName evidence="2">Uncharacterized protein</fullName>
    </submittedName>
</protein>
<name>A0A2J8AJ03_9CHLO</name>
<reference evidence="2 3" key="1">
    <citation type="journal article" date="2017" name="Mol. Biol. Evol.">
        <title>The 4-celled Tetrabaena socialis nuclear genome reveals the essential components for genetic control of cell number at the origin of multicellularity in the volvocine lineage.</title>
        <authorList>
            <person name="Featherston J."/>
            <person name="Arakaki Y."/>
            <person name="Hanschen E.R."/>
            <person name="Ferris P.J."/>
            <person name="Michod R.E."/>
            <person name="Olson B.J.S.C."/>
            <person name="Nozaki H."/>
            <person name="Durand P.M."/>
        </authorList>
    </citation>
    <scope>NUCLEOTIDE SEQUENCE [LARGE SCALE GENOMIC DNA]</scope>
    <source>
        <strain evidence="2 3">NIES-571</strain>
    </source>
</reference>
<dbReference type="Proteomes" id="UP000236333">
    <property type="component" value="Unassembled WGS sequence"/>
</dbReference>
<comment type="caution">
    <text evidence="2">The sequence shown here is derived from an EMBL/GenBank/DDBJ whole genome shotgun (WGS) entry which is preliminary data.</text>
</comment>
<proteinExistence type="predicted"/>
<dbReference type="PANTHER" id="PTHR43642:SF1">
    <property type="entry name" value="HYBRID SIGNAL TRANSDUCTION HISTIDINE KINASE G"/>
    <property type="match status" value="1"/>
</dbReference>
<dbReference type="InterPro" id="IPR053159">
    <property type="entry name" value="Hybrid_Histidine_Kinase"/>
</dbReference>
<evidence type="ECO:0000313" key="3">
    <source>
        <dbReference type="Proteomes" id="UP000236333"/>
    </source>
</evidence>
<dbReference type="AlphaFoldDB" id="A0A2J8AJ03"/>
<dbReference type="PANTHER" id="PTHR43642">
    <property type="entry name" value="HYBRID SIGNAL TRANSDUCTION HISTIDINE KINASE G"/>
    <property type="match status" value="1"/>
</dbReference>
<sequence>NFMKPTDAEGVWEFNMVERDIVYEVIPHYQRRRMHAKLAQELENSLEEQHVATLTTIAYHWNQACMGHEVTEVECSLKAIEFWHLAAEAAYSGSSLMEALMLYQKAAQIAEILAESMGGSVSGAGEQHAMAKSSDRHSDGANPATSAPDGEGGAAGTSNDGRIDGTDQSFTAVSSAFKGQLNWALISRLCCSQWEKSMASCCLGIVLQHRYEFNTQLEYWDTEDYFRLLTEHAICGRMLLGAPHPKELLSEKGAPTSALLGRIWFSGGGSKHGWHSGLVLQDSEVQEIRDILLVLIIAAEHYSLQHDGGEYTRLLTLCKRVCKFFNKCSDSGGADGPVPGLRSACSSRIKNYKASRAMQSHLESGISQEPALEAAAARNTAGVLGSGAVLGLQRQGTAPRA</sequence>
<gene>
    <name evidence="2" type="ORF">TSOC_000561</name>
</gene>
<evidence type="ECO:0000256" key="1">
    <source>
        <dbReference type="SAM" id="MobiDB-lite"/>
    </source>
</evidence>
<evidence type="ECO:0000313" key="2">
    <source>
        <dbReference type="EMBL" id="PNH12506.1"/>
    </source>
</evidence>
<organism evidence="2 3">
    <name type="scientific">Tetrabaena socialis</name>
    <dbReference type="NCBI Taxonomy" id="47790"/>
    <lineage>
        <taxon>Eukaryota</taxon>
        <taxon>Viridiplantae</taxon>
        <taxon>Chlorophyta</taxon>
        <taxon>core chlorophytes</taxon>
        <taxon>Chlorophyceae</taxon>
        <taxon>CS clade</taxon>
        <taxon>Chlamydomonadales</taxon>
        <taxon>Tetrabaenaceae</taxon>
        <taxon>Tetrabaena</taxon>
    </lineage>
</organism>
<feature type="region of interest" description="Disordered" evidence="1">
    <location>
        <begin position="123"/>
        <end position="162"/>
    </location>
</feature>
<accession>A0A2J8AJ03</accession>
<dbReference type="EMBL" id="PGGS01000008">
    <property type="protein sequence ID" value="PNH12506.1"/>
    <property type="molecule type" value="Genomic_DNA"/>
</dbReference>